<comment type="caution">
    <text evidence="1">The sequence shown here is derived from an EMBL/GenBank/DDBJ whole genome shotgun (WGS) entry which is preliminary data.</text>
</comment>
<reference evidence="1" key="1">
    <citation type="submission" date="2020-02" db="EMBL/GenBank/DDBJ databases">
        <authorList>
            <person name="Palmer J.M."/>
        </authorList>
    </citation>
    <scope>NUCLEOTIDE SEQUENCE</scope>
    <source>
        <strain evidence="1">EPUS1.4</strain>
        <tissue evidence="1">Thallus</tissue>
    </source>
</reference>
<evidence type="ECO:0008006" key="3">
    <source>
        <dbReference type="Google" id="ProtNLM"/>
    </source>
</evidence>
<dbReference type="InterPro" id="IPR029052">
    <property type="entry name" value="Metallo-depent_PP-like"/>
</dbReference>
<accession>A0A8H7AIE8</accession>
<organism evidence="1 2">
    <name type="scientific">Endocarpon pusillum</name>
    <dbReference type="NCBI Taxonomy" id="364733"/>
    <lineage>
        <taxon>Eukaryota</taxon>
        <taxon>Fungi</taxon>
        <taxon>Dikarya</taxon>
        <taxon>Ascomycota</taxon>
        <taxon>Pezizomycotina</taxon>
        <taxon>Eurotiomycetes</taxon>
        <taxon>Chaetothyriomycetidae</taxon>
        <taxon>Verrucariales</taxon>
        <taxon>Verrucariaceae</taxon>
        <taxon>Endocarpon</taxon>
    </lineage>
</organism>
<dbReference type="Gene3D" id="3.60.21.10">
    <property type="match status" value="1"/>
</dbReference>
<protein>
    <recommendedName>
        <fullName evidence="3">Calcineurin-like phosphoesterase domain-containing protein</fullName>
    </recommendedName>
</protein>
<gene>
    <name evidence="1" type="ORF">GJ744_010244</name>
</gene>
<sequence>MLLSDFSDNRNITIYGSPLTSQYGISAFQYLPSEDVWSGSIPQNTDIVLMHGPPWEHLDGLKKSGCTFLAREVARVQTQLVVYGHIHIGYGVEERVYDRVGKRV</sequence>
<keyword evidence="2" id="KW-1185">Reference proteome</keyword>
<dbReference type="PANTHER" id="PTHR12905:SF18">
    <property type="entry name" value="ESTER HYDROLASE, PUTATIVE (AFU_ORTHOLOGUE AFUA_4G03130)-RELATED"/>
    <property type="match status" value="1"/>
</dbReference>
<dbReference type="AlphaFoldDB" id="A0A8H7AIE8"/>
<dbReference type="Proteomes" id="UP000606974">
    <property type="component" value="Unassembled WGS sequence"/>
</dbReference>
<dbReference type="SUPFAM" id="SSF56300">
    <property type="entry name" value="Metallo-dependent phosphatases"/>
    <property type="match status" value="1"/>
</dbReference>
<dbReference type="EMBL" id="JAACFV010000065">
    <property type="protein sequence ID" value="KAF7507691.1"/>
    <property type="molecule type" value="Genomic_DNA"/>
</dbReference>
<dbReference type="PANTHER" id="PTHR12905">
    <property type="entry name" value="METALLOPHOSPHOESTERASE"/>
    <property type="match status" value="1"/>
</dbReference>
<proteinExistence type="predicted"/>
<evidence type="ECO:0000313" key="1">
    <source>
        <dbReference type="EMBL" id="KAF7507691.1"/>
    </source>
</evidence>
<dbReference type="OrthoDB" id="630188at2759"/>
<evidence type="ECO:0000313" key="2">
    <source>
        <dbReference type="Proteomes" id="UP000606974"/>
    </source>
</evidence>
<dbReference type="InterPro" id="IPR051693">
    <property type="entry name" value="UPF0046_metallophosphoest"/>
</dbReference>
<name>A0A8H7AIE8_9EURO</name>